<name>A0A1I3HW83_9SPIR</name>
<protein>
    <submittedName>
        <fullName evidence="2">FRG domain-containing protein</fullName>
    </submittedName>
</protein>
<dbReference type="EMBL" id="FORI01000001">
    <property type="protein sequence ID" value="SFI40018.1"/>
    <property type="molecule type" value="Genomic_DNA"/>
</dbReference>
<dbReference type="RefSeq" id="WP_074929713.1">
    <property type="nucleotide sequence ID" value="NZ_FORI01000001.1"/>
</dbReference>
<keyword evidence="3" id="KW-1185">Reference proteome</keyword>
<evidence type="ECO:0000259" key="1">
    <source>
        <dbReference type="SMART" id="SM00901"/>
    </source>
</evidence>
<dbReference type="SMART" id="SM00901">
    <property type="entry name" value="FRG"/>
    <property type="match status" value="1"/>
</dbReference>
<dbReference type="Proteomes" id="UP000182737">
    <property type="component" value="Unassembled WGS sequence"/>
</dbReference>
<dbReference type="AlphaFoldDB" id="A0A1I3HW83"/>
<evidence type="ECO:0000313" key="2">
    <source>
        <dbReference type="EMBL" id="SFI40018.1"/>
    </source>
</evidence>
<dbReference type="OrthoDB" id="9816036at2"/>
<sequence>MEEPIKEICNVADALDIEKYYISQIKNETDYSTFFRGENNILTNNKERTESTASLFREDVTNYKNESNYIENIISGKDSRSFETLPDYMSKIAKIQHYGGRTRLLDFSECFWIALFFACYSSDDNTKNSDGLIYHFKTDCLDFTTSDKDNYRKKILEDYIRYSGNTFTEFNEWIKVEENQYQKTAEEIQQLISKHHFIKIIPSSVRMKNQKGLFLWMGETKFSDNPILLDGIKSKPSGITIHYGRGQNYQGKVGYVKVKSSVKKDILNYLQKEHGIDEEFIFAEEGFDKNLEDYIRSFKI</sequence>
<reference evidence="3" key="1">
    <citation type="submission" date="2016-10" db="EMBL/GenBank/DDBJ databases">
        <authorList>
            <person name="Varghese N."/>
            <person name="Submissions S."/>
        </authorList>
    </citation>
    <scope>NUCLEOTIDE SEQUENCE [LARGE SCALE GENOMIC DNA]</scope>
    <source>
        <strain evidence="3">XBD1002</strain>
    </source>
</reference>
<accession>A0A1I3HW83</accession>
<organism evidence="2 3">
    <name type="scientific">Treponema bryantii</name>
    <dbReference type="NCBI Taxonomy" id="163"/>
    <lineage>
        <taxon>Bacteria</taxon>
        <taxon>Pseudomonadati</taxon>
        <taxon>Spirochaetota</taxon>
        <taxon>Spirochaetia</taxon>
        <taxon>Spirochaetales</taxon>
        <taxon>Treponemataceae</taxon>
        <taxon>Treponema</taxon>
    </lineage>
</organism>
<gene>
    <name evidence="2" type="ORF">SAMN04487775_101128</name>
</gene>
<dbReference type="Pfam" id="PF08867">
    <property type="entry name" value="FRG"/>
    <property type="match status" value="1"/>
</dbReference>
<dbReference type="InterPro" id="IPR014966">
    <property type="entry name" value="FRG-dom"/>
</dbReference>
<evidence type="ECO:0000313" key="3">
    <source>
        <dbReference type="Proteomes" id="UP000182737"/>
    </source>
</evidence>
<feature type="domain" description="FRG" evidence="1">
    <location>
        <begin position="29"/>
        <end position="134"/>
    </location>
</feature>
<proteinExistence type="predicted"/>